<feature type="compositionally biased region" description="Low complexity" evidence="1">
    <location>
        <begin position="603"/>
        <end position="615"/>
    </location>
</feature>
<feature type="compositionally biased region" description="Basic and acidic residues" evidence="1">
    <location>
        <begin position="174"/>
        <end position="185"/>
    </location>
</feature>
<feature type="compositionally biased region" description="Low complexity" evidence="1">
    <location>
        <begin position="757"/>
        <end position="773"/>
    </location>
</feature>
<feature type="region of interest" description="Disordered" evidence="1">
    <location>
        <begin position="312"/>
        <end position="389"/>
    </location>
</feature>
<organism evidence="2 3">
    <name type="scientific">Sphagnurus paluster</name>
    <dbReference type="NCBI Taxonomy" id="117069"/>
    <lineage>
        <taxon>Eukaryota</taxon>
        <taxon>Fungi</taxon>
        <taxon>Dikarya</taxon>
        <taxon>Basidiomycota</taxon>
        <taxon>Agaricomycotina</taxon>
        <taxon>Agaricomycetes</taxon>
        <taxon>Agaricomycetidae</taxon>
        <taxon>Agaricales</taxon>
        <taxon>Tricholomatineae</taxon>
        <taxon>Lyophyllaceae</taxon>
        <taxon>Sphagnurus</taxon>
    </lineage>
</organism>
<feature type="compositionally biased region" description="Basic and acidic residues" evidence="1">
    <location>
        <begin position="313"/>
        <end position="325"/>
    </location>
</feature>
<feature type="compositionally biased region" description="Polar residues" evidence="1">
    <location>
        <begin position="191"/>
        <end position="200"/>
    </location>
</feature>
<evidence type="ECO:0000313" key="3">
    <source>
        <dbReference type="Proteomes" id="UP000717328"/>
    </source>
</evidence>
<feature type="region of interest" description="Disordered" evidence="1">
    <location>
        <begin position="1"/>
        <end position="30"/>
    </location>
</feature>
<feature type="compositionally biased region" description="Polar residues" evidence="1">
    <location>
        <begin position="160"/>
        <end position="169"/>
    </location>
</feature>
<dbReference type="OrthoDB" id="2413468at2759"/>
<feature type="region of interest" description="Disordered" evidence="1">
    <location>
        <begin position="42"/>
        <end position="218"/>
    </location>
</feature>
<keyword evidence="3" id="KW-1185">Reference proteome</keyword>
<feature type="region of interest" description="Disordered" evidence="1">
    <location>
        <begin position="795"/>
        <end position="837"/>
    </location>
</feature>
<evidence type="ECO:0000256" key="1">
    <source>
        <dbReference type="SAM" id="MobiDB-lite"/>
    </source>
</evidence>
<feature type="compositionally biased region" description="Low complexity" evidence="1">
    <location>
        <begin position="576"/>
        <end position="596"/>
    </location>
</feature>
<feature type="compositionally biased region" description="Polar residues" evidence="1">
    <location>
        <begin position="51"/>
        <end position="61"/>
    </location>
</feature>
<feature type="region of interest" description="Disordered" evidence="1">
    <location>
        <begin position="230"/>
        <end position="258"/>
    </location>
</feature>
<name>A0A9P7KLD2_9AGAR</name>
<feature type="region of interest" description="Disordered" evidence="1">
    <location>
        <begin position="420"/>
        <end position="626"/>
    </location>
</feature>
<dbReference type="AlphaFoldDB" id="A0A9P7KLD2"/>
<evidence type="ECO:0000313" key="2">
    <source>
        <dbReference type="EMBL" id="KAG5654074.1"/>
    </source>
</evidence>
<sequence length="943" mass="101834">MRSDHTRQHAEHSRRDLNAPRDSQHSKLETDYLHYYQSSIADGRLDESDQESAWSPQLSRQTSGSTSPSDYSDSPATDFSSTTAQSRSSQIARRSKVPSDGGSDRRRLAIVQMDSLVESRGGNSREGSQPSTLRSRRGIPSNLSGLALVAPPDAAPKSYSHLTPPTTAPVTGDTTRRDATRDDKGHHRSASEVTKATSAKPSFRDAVTSGSDRPEARTTRVIELCVSTEGDGLSLPADQASRHSRSPSPGRVPGVSDQLNGLLSPVQPGRPGIMKCDTQTPLIVTPEIGEEKDIGTRVAAPVIISLESAGPFRRRETPNRNDHSSAPEIVLQPASATPYPKSPTSHYLHYEPGVHATAGPLPPPPRAMFNIDIRSPAPPRPPRLNSPLSTRSRGEIEAVKQALQLPPSVAAALASRTLKPNVHDYTEPPETRFTSLEGSATDTEAQSSTRSSGLRHANSLHRREGAFPPSTSTSTGAVSDSETQMAPRSDITPSSRPHGDAKSLEDTKTPSIPVPNSHDGPPITLGYSMQPINEQQDEVMASLQPSRRPSNESSRSQHVDHSGETPSPPPKSFRNSLTSSLKKFSSSLPRTPSLSSKSRRSSETYYSSRTPSPSSHMATLPPAFHPKIKSAHPPAMFCTEVMSGRTSLERCTIYAEKINELYLYDSGLGDWIFDAKLRSNNHNPAVVFSSHNFTPQPRHTSRASMISEITFPRRPDASTATDLSVKTQDLIPTTPPALPYPSLANQLMYPTRSSSVASGNSSLRSLTSSAPTSKTPGGFFASLGRKASMNSAKKPLLTPSNNSPARLLTKSPPTPITPRTITLTNVPSVPGGPRAAPHHRAARSQTIMTTANPFNSNPSALFPEHSEGLGRRPSLYDINSYAEPPVVEIVPDPEFVRQVDKLVHLLPDANREVLAGYLRRAGQDILAIGQYLEDEKNGTIKAP</sequence>
<feature type="compositionally biased region" description="Polar residues" evidence="1">
    <location>
        <begin position="121"/>
        <end position="133"/>
    </location>
</feature>
<reference evidence="2" key="2">
    <citation type="submission" date="2021-10" db="EMBL/GenBank/DDBJ databases">
        <title>Phylogenomics reveals ancestral predisposition of the termite-cultivated fungus Termitomyces towards a domesticated lifestyle.</title>
        <authorList>
            <person name="Auxier B."/>
            <person name="Grum-Grzhimaylo A."/>
            <person name="Cardenas M.E."/>
            <person name="Lodge J.D."/>
            <person name="Laessoe T."/>
            <person name="Pedersen O."/>
            <person name="Smith M.E."/>
            <person name="Kuyper T.W."/>
            <person name="Franco-Molano E.A."/>
            <person name="Baroni T.J."/>
            <person name="Aanen D.K."/>
        </authorList>
    </citation>
    <scope>NUCLEOTIDE SEQUENCE</scope>
    <source>
        <strain evidence="2">D49</strain>
    </source>
</reference>
<dbReference type="EMBL" id="JABCKI010000021">
    <property type="protein sequence ID" value="KAG5654074.1"/>
    <property type="molecule type" value="Genomic_DNA"/>
</dbReference>
<gene>
    <name evidence="2" type="ORF">H0H81_007800</name>
</gene>
<feature type="compositionally biased region" description="Low complexity" evidence="1">
    <location>
        <begin position="545"/>
        <end position="554"/>
    </location>
</feature>
<feature type="region of interest" description="Disordered" evidence="1">
    <location>
        <begin position="752"/>
        <end position="781"/>
    </location>
</feature>
<feature type="compositionally biased region" description="Polar residues" evidence="1">
    <location>
        <begin position="432"/>
        <end position="452"/>
    </location>
</feature>
<feature type="compositionally biased region" description="Low complexity" evidence="1">
    <location>
        <begin position="62"/>
        <end position="92"/>
    </location>
</feature>
<comment type="caution">
    <text evidence="2">The sequence shown here is derived from an EMBL/GenBank/DDBJ whole genome shotgun (WGS) entry which is preliminary data.</text>
</comment>
<protein>
    <submittedName>
        <fullName evidence="2">Uncharacterized protein</fullName>
    </submittedName>
</protein>
<reference evidence="2" key="1">
    <citation type="submission" date="2021-02" db="EMBL/GenBank/DDBJ databases">
        <authorList>
            <person name="Nieuwenhuis M."/>
            <person name="Van De Peppel L.J.J."/>
        </authorList>
    </citation>
    <scope>NUCLEOTIDE SEQUENCE</scope>
    <source>
        <strain evidence="2">D49</strain>
    </source>
</reference>
<feature type="compositionally biased region" description="Basic and acidic residues" evidence="1">
    <location>
        <begin position="497"/>
        <end position="508"/>
    </location>
</feature>
<dbReference type="Proteomes" id="UP000717328">
    <property type="component" value="Unassembled WGS sequence"/>
</dbReference>
<proteinExistence type="predicted"/>
<feature type="compositionally biased region" description="Polar residues" evidence="1">
    <location>
        <begin position="469"/>
        <end position="495"/>
    </location>
</feature>
<accession>A0A9P7KLD2</accession>
<feature type="compositionally biased region" description="Basic and acidic residues" evidence="1">
    <location>
        <begin position="421"/>
        <end position="430"/>
    </location>
</feature>